<gene>
    <name evidence="2" type="ORF">ACFPM7_23765</name>
</gene>
<accession>A0ABW0EUL5</accession>
<keyword evidence="3" id="KW-1185">Reference proteome</keyword>
<organism evidence="2 3">
    <name type="scientific">Actinokineospora guangxiensis</name>
    <dbReference type="NCBI Taxonomy" id="1490288"/>
    <lineage>
        <taxon>Bacteria</taxon>
        <taxon>Bacillati</taxon>
        <taxon>Actinomycetota</taxon>
        <taxon>Actinomycetes</taxon>
        <taxon>Pseudonocardiales</taxon>
        <taxon>Pseudonocardiaceae</taxon>
        <taxon>Actinokineospora</taxon>
    </lineage>
</organism>
<proteinExistence type="predicted"/>
<evidence type="ECO:0000313" key="3">
    <source>
        <dbReference type="Proteomes" id="UP001596157"/>
    </source>
</evidence>
<dbReference type="EMBL" id="JBHSKF010000014">
    <property type="protein sequence ID" value="MFC5290083.1"/>
    <property type="molecule type" value="Genomic_DNA"/>
</dbReference>
<evidence type="ECO:0000313" key="2">
    <source>
        <dbReference type="EMBL" id="MFC5290083.1"/>
    </source>
</evidence>
<dbReference type="InterPro" id="IPR023809">
    <property type="entry name" value="Thiopep_bacteriocin_synth_dom"/>
</dbReference>
<name>A0ABW0EUL5_9PSEU</name>
<feature type="domain" description="Thiopeptide-type bacteriocin biosynthesis" evidence="1">
    <location>
        <begin position="3"/>
        <end position="326"/>
    </location>
</feature>
<protein>
    <submittedName>
        <fullName evidence="2">Lantibiotic dehydratase C-terminal domain-containing protein</fullName>
    </submittedName>
</protein>
<dbReference type="Proteomes" id="UP001596157">
    <property type="component" value="Unassembled WGS sequence"/>
</dbReference>
<reference evidence="3" key="1">
    <citation type="journal article" date="2019" name="Int. J. Syst. Evol. Microbiol.">
        <title>The Global Catalogue of Microorganisms (GCM) 10K type strain sequencing project: providing services to taxonomists for standard genome sequencing and annotation.</title>
        <authorList>
            <consortium name="The Broad Institute Genomics Platform"/>
            <consortium name="The Broad Institute Genome Sequencing Center for Infectious Disease"/>
            <person name="Wu L."/>
            <person name="Ma J."/>
        </authorList>
    </citation>
    <scope>NUCLEOTIDE SEQUENCE [LARGE SCALE GENOMIC DNA]</scope>
    <source>
        <strain evidence="3">CCUG 59778</strain>
    </source>
</reference>
<comment type="caution">
    <text evidence="2">The sequence shown here is derived from an EMBL/GenBank/DDBJ whole genome shotgun (WGS) entry which is preliminary data.</text>
</comment>
<dbReference type="Pfam" id="PF14028">
    <property type="entry name" value="Lant_dehydr_C"/>
    <property type="match status" value="1"/>
</dbReference>
<evidence type="ECO:0000259" key="1">
    <source>
        <dbReference type="Pfam" id="PF14028"/>
    </source>
</evidence>
<dbReference type="RefSeq" id="WP_378249956.1">
    <property type="nucleotide sequence ID" value="NZ_JBHSKF010000014.1"/>
</dbReference>
<sequence length="340" mass="37347">MAWTSLHLHHHGGETEAMIRDVAAPLCDASARMGTPVYMFPHWRQGDHVRVNVDAGPRVLRSVLHPLADRLMAEYSHQFPSAKQRPTRARMAADRRRAALEDDRGPLLPWAPDNRVVRRPHEDRSSAVGTVPAALVRANLVATNDLALRTRLGHVGATARRALAFDLLVVTALRFGTIGLRHAYLCFRSHAEGFLTTFPEARSLRAQWRRVSKTTTQALAERVEALAGGAVAEAAELWATATGPSHAEAAELAESGALRLERTTERLAVSPFHTAMGATPAFREHVEGQSWYSAYRVALNLAYLHLTRVGLAPADRFLICHLVADAVERAFDLPGTEPAE</sequence>